<protein>
    <submittedName>
        <fullName evidence="3">Predicted dehydrogenase</fullName>
    </submittedName>
</protein>
<dbReference type="PANTHER" id="PTHR43818:SF5">
    <property type="entry name" value="OXIDOREDUCTASE FAMILY PROTEIN"/>
    <property type="match status" value="1"/>
</dbReference>
<dbReference type="Pfam" id="PF19051">
    <property type="entry name" value="GFO_IDH_MocA_C2"/>
    <property type="match status" value="1"/>
</dbReference>
<dbReference type="SUPFAM" id="SSF55347">
    <property type="entry name" value="Glyceraldehyde-3-phosphate dehydrogenase-like, C-terminal domain"/>
    <property type="match status" value="1"/>
</dbReference>
<reference evidence="4" key="1">
    <citation type="submission" date="2017-09" db="EMBL/GenBank/DDBJ databases">
        <authorList>
            <person name="Varghese N."/>
            <person name="Submissions S."/>
        </authorList>
    </citation>
    <scope>NUCLEOTIDE SEQUENCE [LARGE SCALE GENOMIC DNA]</scope>
    <source>
        <strain evidence="4">DSM 29961</strain>
    </source>
</reference>
<keyword evidence="4" id="KW-1185">Reference proteome</keyword>
<dbReference type="OrthoDB" id="9763611at2"/>
<name>A0A286G058_9BACT</name>
<organism evidence="3 4">
    <name type="scientific">Spirosoma fluviale</name>
    <dbReference type="NCBI Taxonomy" id="1597977"/>
    <lineage>
        <taxon>Bacteria</taxon>
        <taxon>Pseudomonadati</taxon>
        <taxon>Bacteroidota</taxon>
        <taxon>Cytophagia</taxon>
        <taxon>Cytophagales</taxon>
        <taxon>Cytophagaceae</taxon>
        <taxon>Spirosoma</taxon>
    </lineage>
</organism>
<dbReference type="EMBL" id="OCNH01000002">
    <property type="protein sequence ID" value="SOD88895.1"/>
    <property type="molecule type" value="Genomic_DNA"/>
</dbReference>
<dbReference type="InterPro" id="IPR050463">
    <property type="entry name" value="Gfo/Idh/MocA_oxidrdct_glycsds"/>
</dbReference>
<dbReference type="Proteomes" id="UP000219452">
    <property type="component" value="Unassembled WGS sequence"/>
</dbReference>
<evidence type="ECO:0000313" key="3">
    <source>
        <dbReference type="EMBL" id="SOD88895.1"/>
    </source>
</evidence>
<feature type="domain" description="Gfo/Idh/MocA-like oxidoreductase N-terminal" evidence="1">
    <location>
        <begin position="44"/>
        <end position="166"/>
    </location>
</feature>
<gene>
    <name evidence="3" type="ORF">SAMN06269250_2880</name>
</gene>
<dbReference type="Gene3D" id="3.30.360.10">
    <property type="entry name" value="Dihydrodipicolinate Reductase, domain 2"/>
    <property type="match status" value="1"/>
</dbReference>
<dbReference type="InterPro" id="IPR000683">
    <property type="entry name" value="Gfo/Idh/MocA-like_OxRdtase_N"/>
</dbReference>
<dbReference type="PROSITE" id="PS51318">
    <property type="entry name" value="TAT"/>
    <property type="match status" value="1"/>
</dbReference>
<evidence type="ECO:0000259" key="1">
    <source>
        <dbReference type="Pfam" id="PF01408"/>
    </source>
</evidence>
<dbReference type="SUPFAM" id="SSF51735">
    <property type="entry name" value="NAD(P)-binding Rossmann-fold domains"/>
    <property type="match status" value="1"/>
</dbReference>
<sequence>MKPTRRHFLRQSALAATGAGLISLPTLEAIASQRKRISPNDKLQVGLIGCNGMGWSDLRSHLLQSDVQCVALADVDQSVLDKRSADVEAMQHTKPQLYKDYRKLLENKDIDAVIIGTPDHWHCMAMIDSVAAGKHVYVEKPLANSIEECNLMLAAAKKYNKIVQVGQWQRSGSHYEKAIEYIRSGKLGNIRLVKVWAYQGWMNPVPVRPDSAPPAGVDYDMWLGPAPKRPFNPNRFHFNFRWFWDYAGGLMTDWGVHEIDIALYAMNAKAPKSVMASGGKLAYPDDASETPDTLQAVYEYDGFNMLWEHATGIDGGNYGRTEGIAFIGNNATLVLNRDGWSILPETETKNGIKVYKVEDIPDQTRNGEYLNEHTKNFVQAVKANNPKLLKCGIETGSIAAINAHMGNIAYKTGRKVYWDTAAKGFKNDPQANALIAAHYHNGWKLPVV</sequence>
<accession>A0A286G058</accession>
<evidence type="ECO:0000313" key="4">
    <source>
        <dbReference type="Proteomes" id="UP000219452"/>
    </source>
</evidence>
<dbReference type="InterPro" id="IPR043906">
    <property type="entry name" value="Gfo/Idh/MocA_OxRdtase_bact_C"/>
</dbReference>
<dbReference type="InterPro" id="IPR036291">
    <property type="entry name" value="NAD(P)-bd_dom_sf"/>
</dbReference>
<dbReference type="RefSeq" id="WP_097126487.1">
    <property type="nucleotide sequence ID" value="NZ_OCNH01000002.1"/>
</dbReference>
<feature type="domain" description="Gfo/Idh/MocA-like oxidoreductase bacterial type C-terminal" evidence="2">
    <location>
        <begin position="202"/>
        <end position="444"/>
    </location>
</feature>
<dbReference type="PANTHER" id="PTHR43818">
    <property type="entry name" value="BCDNA.GH03377"/>
    <property type="match status" value="1"/>
</dbReference>
<proteinExistence type="predicted"/>
<dbReference type="GO" id="GO:0000166">
    <property type="term" value="F:nucleotide binding"/>
    <property type="evidence" value="ECO:0007669"/>
    <property type="project" value="InterPro"/>
</dbReference>
<dbReference type="Pfam" id="PF01408">
    <property type="entry name" value="GFO_IDH_MocA"/>
    <property type="match status" value="1"/>
</dbReference>
<dbReference type="AlphaFoldDB" id="A0A286G058"/>
<dbReference type="Gene3D" id="3.40.50.720">
    <property type="entry name" value="NAD(P)-binding Rossmann-like Domain"/>
    <property type="match status" value="1"/>
</dbReference>
<dbReference type="InterPro" id="IPR006311">
    <property type="entry name" value="TAT_signal"/>
</dbReference>
<evidence type="ECO:0000259" key="2">
    <source>
        <dbReference type="Pfam" id="PF19051"/>
    </source>
</evidence>